<reference evidence="1 2" key="1">
    <citation type="submission" date="2019-03" db="EMBL/GenBank/DDBJ databases">
        <title>Genomic Encyclopedia of Type Strains, Phase IV (KMG-IV): sequencing the most valuable type-strain genomes for metagenomic binning, comparative biology and taxonomic classification.</title>
        <authorList>
            <person name="Goeker M."/>
        </authorList>
    </citation>
    <scope>NUCLEOTIDE SEQUENCE [LARGE SCALE GENOMIC DNA]</scope>
    <source>
        <strain evidence="1 2">DSM 22362</strain>
    </source>
</reference>
<gene>
    <name evidence="1" type="ORF">EDC17_106614</name>
</gene>
<protein>
    <submittedName>
        <fullName evidence="1">Uncharacterized protein</fullName>
    </submittedName>
</protein>
<dbReference type="EMBL" id="SMBZ01000066">
    <property type="protein sequence ID" value="TCV06058.1"/>
    <property type="molecule type" value="Genomic_DNA"/>
</dbReference>
<organism evidence="1 2">
    <name type="scientific">Sphingobacterium alimentarium</name>
    <dbReference type="NCBI Taxonomy" id="797292"/>
    <lineage>
        <taxon>Bacteria</taxon>
        <taxon>Pseudomonadati</taxon>
        <taxon>Bacteroidota</taxon>
        <taxon>Sphingobacteriia</taxon>
        <taxon>Sphingobacteriales</taxon>
        <taxon>Sphingobacteriaceae</taxon>
        <taxon>Sphingobacterium</taxon>
    </lineage>
</organism>
<name>A0A4R3VP06_9SPHI</name>
<comment type="caution">
    <text evidence="1">The sequence shown here is derived from an EMBL/GenBank/DDBJ whole genome shotgun (WGS) entry which is preliminary data.</text>
</comment>
<sequence>MEKDKFLKALFDKIAAMKKRSAGILGDAKISGKLHYYFDPIRCNANEIIKLENGIETIVKK</sequence>
<dbReference type="Proteomes" id="UP000295197">
    <property type="component" value="Unassembled WGS sequence"/>
</dbReference>
<accession>A0A4R3VP06</accession>
<proteinExistence type="predicted"/>
<dbReference type="RefSeq" id="WP_132779084.1">
    <property type="nucleotide sequence ID" value="NZ_SMBZ01000066.1"/>
</dbReference>
<keyword evidence="2" id="KW-1185">Reference proteome</keyword>
<evidence type="ECO:0000313" key="1">
    <source>
        <dbReference type="EMBL" id="TCV06058.1"/>
    </source>
</evidence>
<dbReference type="AlphaFoldDB" id="A0A4R3VP06"/>
<evidence type="ECO:0000313" key="2">
    <source>
        <dbReference type="Proteomes" id="UP000295197"/>
    </source>
</evidence>